<comment type="similarity">
    <text evidence="3">Belongs to the D-isomer specific 2-hydroxyacid dehydrogenase family.</text>
</comment>
<evidence type="ECO:0000313" key="7">
    <source>
        <dbReference type="Proteomes" id="UP000504635"/>
    </source>
</evidence>
<evidence type="ECO:0000256" key="3">
    <source>
        <dbReference type="RuleBase" id="RU003719"/>
    </source>
</evidence>
<dbReference type="GeneID" id="115885734"/>
<keyword evidence="7" id="KW-1185">Reference proteome</keyword>
<dbReference type="PANTHER" id="PTHR10996">
    <property type="entry name" value="2-HYDROXYACID DEHYDROGENASE-RELATED"/>
    <property type="match status" value="1"/>
</dbReference>
<evidence type="ECO:0000256" key="2">
    <source>
        <dbReference type="ARBA" id="ARBA00073306"/>
    </source>
</evidence>
<sequence length="349" mass="37836">MRCIIGNKVLYVAVLFCLSKIACAENMALKKVFIANPSVPRVAYNIFENFVEVITSSGYDRESIIKGLSGANVDALFWAGGVKLDKEILDTAGPQVKVVGTMSAGYNHIDTALLKAKGIVLGNTPRVLDDAVADVALLLAMSASRRYTEGRRHIEEGTWINFFNTQWMLGQDISGSTVGIVGLGNIGQAIAKRLKGFGVAKILYTGHREKPEGKELGAQFVNQDTLNRESDFIFLAAPLTNETNQMCNADFFSKMKKTGIIVNISRGQLIDQAALIKALKDGEIFAAGLDVMDPEPLNRDSELLKLSNVVLTPHIGSATNNTRNAMAELTAKNILRGLGGEEMFTPVKL</sequence>
<gene>
    <name evidence="8" type="primary">LOC115885734</name>
</gene>
<evidence type="ECO:0000256" key="1">
    <source>
        <dbReference type="ARBA" id="ARBA00023002"/>
    </source>
</evidence>
<dbReference type="PANTHER" id="PTHR10996:SF119">
    <property type="entry name" value="FI03731P-RELATED"/>
    <property type="match status" value="1"/>
</dbReference>
<dbReference type="GO" id="GO:0008465">
    <property type="term" value="F:hydroxypyruvate reductase (NADH) activity"/>
    <property type="evidence" value="ECO:0007669"/>
    <property type="project" value="TreeGrafter"/>
</dbReference>
<dbReference type="InterPro" id="IPR029753">
    <property type="entry name" value="D-isomer_DH_CS"/>
</dbReference>
<feature type="chain" id="PRO_5027086305" description="Glyoxylate reductase/hydroxypyruvate reductase" evidence="4">
    <location>
        <begin position="25"/>
        <end position="349"/>
    </location>
</feature>
<name>A0A6J2YBF2_SITOR</name>
<organism evidence="7 8">
    <name type="scientific">Sitophilus oryzae</name>
    <name type="common">Rice weevil</name>
    <name type="synonym">Curculio oryzae</name>
    <dbReference type="NCBI Taxonomy" id="7048"/>
    <lineage>
        <taxon>Eukaryota</taxon>
        <taxon>Metazoa</taxon>
        <taxon>Ecdysozoa</taxon>
        <taxon>Arthropoda</taxon>
        <taxon>Hexapoda</taxon>
        <taxon>Insecta</taxon>
        <taxon>Pterygota</taxon>
        <taxon>Neoptera</taxon>
        <taxon>Endopterygota</taxon>
        <taxon>Coleoptera</taxon>
        <taxon>Polyphaga</taxon>
        <taxon>Cucujiformia</taxon>
        <taxon>Curculionidae</taxon>
        <taxon>Dryophthorinae</taxon>
        <taxon>Sitophilus</taxon>
    </lineage>
</organism>
<dbReference type="GO" id="GO:0051287">
    <property type="term" value="F:NAD binding"/>
    <property type="evidence" value="ECO:0007669"/>
    <property type="project" value="InterPro"/>
</dbReference>
<feature type="domain" description="D-isomer specific 2-hydroxyacid dehydrogenase catalytic" evidence="5">
    <location>
        <begin position="39"/>
        <end position="347"/>
    </location>
</feature>
<reference evidence="8" key="1">
    <citation type="submission" date="2025-08" db="UniProtKB">
        <authorList>
            <consortium name="RefSeq"/>
        </authorList>
    </citation>
    <scope>IDENTIFICATION</scope>
    <source>
        <tissue evidence="8">Gonads</tissue>
    </source>
</reference>
<dbReference type="OrthoDB" id="298012at2759"/>
<dbReference type="GO" id="GO:0030267">
    <property type="term" value="F:glyoxylate reductase (NADPH) activity"/>
    <property type="evidence" value="ECO:0007669"/>
    <property type="project" value="TreeGrafter"/>
</dbReference>
<dbReference type="InParanoid" id="A0A6J2YBF2"/>
<dbReference type="KEGG" id="soy:115885734"/>
<dbReference type="RefSeq" id="XP_030760591.1">
    <property type="nucleotide sequence ID" value="XM_030904731.1"/>
</dbReference>
<protein>
    <recommendedName>
        <fullName evidence="2">Glyoxylate reductase/hydroxypyruvate reductase</fullName>
    </recommendedName>
</protein>
<accession>A0A6J2YBF2</accession>
<dbReference type="AlphaFoldDB" id="A0A6J2YBF2"/>
<dbReference type="InterPro" id="IPR036291">
    <property type="entry name" value="NAD(P)-bd_dom_sf"/>
</dbReference>
<dbReference type="Gene3D" id="3.40.50.720">
    <property type="entry name" value="NAD(P)-binding Rossmann-like Domain"/>
    <property type="match status" value="2"/>
</dbReference>
<dbReference type="GO" id="GO:0005829">
    <property type="term" value="C:cytosol"/>
    <property type="evidence" value="ECO:0007669"/>
    <property type="project" value="TreeGrafter"/>
</dbReference>
<evidence type="ECO:0000259" key="5">
    <source>
        <dbReference type="Pfam" id="PF00389"/>
    </source>
</evidence>
<evidence type="ECO:0000313" key="8">
    <source>
        <dbReference type="RefSeq" id="XP_030760591.1"/>
    </source>
</evidence>
<dbReference type="Proteomes" id="UP000504635">
    <property type="component" value="Unplaced"/>
</dbReference>
<feature type="signal peptide" evidence="4">
    <location>
        <begin position="1"/>
        <end position="24"/>
    </location>
</feature>
<dbReference type="InterPro" id="IPR050223">
    <property type="entry name" value="D-isomer_2-hydroxyacid_DH"/>
</dbReference>
<keyword evidence="1 3" id="KW-0560">Oxidoreductase</keyword>
<evidence type="ECO:0000256" key="4">
    <source>
        <dbReference type="SAM" id="SignalP"/>
    </source>
</evidence>
<dbReference type="FunCoup" id="A0A6J2YBF2">
    <property type="interactions" value="207"/>
</dbReference>
<dbReference type="Pfam" id="PF00389">
    <property type="entry name" value="2-Hacid_dh"/>
    <property type="match status" value="1"/>
</dbReference>
<feature type="domain" description="D-isomer specific 2-hydroxyacid dehydrogenase NAD-binding" evidence="6">
    <location>
        <begin position="139"/>
        <end position="316"/>
    </location>
</feature>
<evidence type="ECO:0000259" key="6">
    <source>
        <dbReference type="Pfam" id="PF02826"/>
    </source>
</evidence>
<dbReference type="SUPFAM" id="SSF51735">
    <property type="entry name" value="NAD(P)-binding Rossmann-fold domains"/>
    <property type="match status" value="1"/>
</dbReference>
<dbReference type="Pfam" id="PF02826">
    <property type="entry name" value="2-Hacid_dh_C"/>
    <property type="match status" value="1"/>
</dbReference>
<dbReference type="CDD" id="cd05301">
    <property type="entry name" value="GDH"/>
    <property type="match status" value="1"/>
</dbReference>
<keyword evidence="4" id="KW-0732">Signal</keyword>
<dbReference type="PROSITE" id="PS00671">
    <property type="entry name" value="D_2_HYDROXYACID_DH_3"/>
    <property type="match status" value="1"/>
</dbReference>
<dbReference type="SUPFAM" id="SSF52283">
    <property type="entry name" value="Formate/glycerate dehydrogenase catalytic domain-like"/>
    <property type="match status" value="1"/>
</dbReference>
<proteinExistence type="inferred from homology"/>
<dbReference type="InterPro" id="IPR006140">
    <property type="entry name" value="D-isomer_DH_NAD-bd"/>
</dbReference>
<dbReference type="InterPro" id="IPR006139">
    <property type="entry name" value="D-isomer_2_OHA_DH_cat_dom"/>
</dbReference>
<dbReference type="FunFam" id="3.40.50.720:FF:000026">
    <property type="entry name" value="Glyoxylate/hydroxypyruvate reductase B"/>
    <property type="match status" value="1"/>
</dbReference>